<reference evidence="3 4" key="1">
    <citation type="submission" date="2019-09" db="EMBL/GenBank/DDBJ databases">
        <authorList>
            <person name="Brejova B."/>
        </authorList>
    </citation>
    <scope>NUCLEOTIDE SEQUENCE [LARGE SCALE GENOMIC DNA]</scope>
</reference>
<dbReference type="GeneID" id="43583777"/>
<dbReference type="RefSeq" id="XP_031855568.1">
    <property type="nucleotide sequence ID" value="XM_031999677.1"/>
</dbReference>
<dbReference type="Pfam" id="PF07962">
    <property type="entry name" value="Swi3"/>
    <property type="match status" value="1"/>
</dbReference>
<feature type="compositionally biased region" description="Acidic residues" evidence="1">
    <location>
        <begin position="460"/>
        <end position="470"/>
    </location>
</feature>
<accession>A0A5E8C3G6</accession>
<feature type="region of interest" description="Disordered" evidence="1">
    <location>
        <begin position="1"/>
        <end position="105"/>
    </location>
</feature>
<gene>
    <name evidence="3" type="ORF">SAPINGB_P004962</name>
</gene>
<keyword evidence="4" id="KW-1185">Reference proteome</keyword>
<protein>
    <recommendedName>
        <fullName evidence="2">Chromosome segregation in meiosis protein 3 domain-containing protein</fullName>
    </recommendedName>
</protein>
<feature type="compositionally biased region" description="Low complexity" evidence="1">
    <location>
        <begin position="185"/>
        <end position="194"/>
    </location>
</feature>
<feature type="compositionally biased region" description="Polar residues" evidence="1">
    <location>
        <begin position="71"/>
        <end position="84"/>
    </location>
</feature>
<dbReference type="Proteomes" id="UP000398389">
    <property type="component" value="Unassembled WGS sequence"/>
</dbReference>
<dbReference type="AlphaFoldDB" id="A0A5E8C3G6"/>
<feature type="compositionally biased region" description="Acidic residues" evidence="1">
    <location>
        <begin position="1"/>
        <end position="12"/>
    </location>
</feature>
<feature type="region of interest" description="Disordered" evidence="1">
    <location>
        <begin position="161"/>
        <end position="200"/>
    </location>
</feature>
<feature type="compositionally biased region" description="Low complexity" evidence="1">
    <location>
        <begin position="340"/>
        <end position="359"/>
    </location>
</feature>
<name>A0A5E8C3G6_9ASCO</name>
<feature type="compositionally biased region" description="Low complexity" evidence="1">
    <location>
        <begin position="38"/>
        <end position="55"/>
    </location>
</feature>
<dbReference type="GO" id="GO:0031297">
    <property type="term" value="P:replication fork processing"/>
    <property type="evidence" value="ECO:0007669"/>
    <property type="project" value="InterPro"/>
</dbReference>
<feature type="domain" description="Chromosome segregation in meiosis protein 3" evidence="2">
    <location>
        <begin position="196"/>
        <end position="252"/>
    </location>
</feature>
<feature type="compositionally biased region" description="Basic and acidic residues" evidence="1">
    <location>
        <begin position="281"/>
        <end position="290"/>
    </location>
</feature>
<dbReference type="GO" id="GO:0005634">
    <property type="term" value="C:nucleus"/>
    <property type="evidence" value="ECO:0007669"/>
    <property type="project" value="InterPro"/>
</dbReference>
<evidence type="ECO:0000259" key="2">
    <source>
        <dbReference type="Pfam" id="PF07962"/>
    </source>
</evidence>
<evidence type="ECO:0000313" key="3">
    <source>
        <dbReference type="EMBL" id="VVT56318.1"/>
    </source>
</evidence>
<feature type="compositionally biased region" description="Low complexity" evidence="1">
    <location>
        <begin position="371"/>
        <end position="385"/>
    </location>
</feature>
<feature type="compositionally biased region" description="Acidic residues" evidence="1">
    <location>
        <begin position="409"/>
        <end position="420"/>
    </location>
</feature>
<organism evidence="3 4">
    <name type="scientific">Magnusiomyces paraingens</name>
    <dbReference type="NCBI Taxonomy" id="2606893"/>
    <lineage>
        <taxon>Eukaryota</taxon>
        <taxon>Fungi</taxon>
        <taxon>Dikarya</taxon>
        <taxon>Ascomycota</taxon>
        <taxon>Saccharomycotina</taxon>
        <taxon>Dipodascomycetes</taxon>
        <taxon>Dipodascales</taxon>
        <taxon>Dipodascaceae</taxon>
        <taxon>Magnusiomyces</taxon>
    </lineage>
</organism>
<dbReference type="OrthoDB" id="437078at2759"/>
<evidence type="ECO:0000313" key="4">
    <source>
        <dbReference type="Proteomes" id="UP000398389"/>
    </source>
</evidence>
<dbReference type="EMBL" id="CABVLU010000004">
    <property type="protein sequence ID" value="VVT56318.1"/>
    <property type="molecule type" value="Genomic_DNA"/>
</dbReference>
<sequence>MSSWDDEDDIFDGADFYNTLTSTNSTAKTRNPLPPPHASNNRQQLQQQSRAAPSQFNKNPSSLDLDISGLPIQNNSWNNNSTSRPGFRSNAKPYSRPNTTSGETDTTDADAAAIELGIADEMPVATGRKAINRAKLDEDRLLDPVLGIPFLQKNGIIPSFLSQKHTPPSSPPLSPVPSFLESARPRPQSQQQSRVLRGKGHERGDLHRLLQFYQLWAHKLYPVRFDDFIVGALRVGDRPRMKRMRREWLDEEYSAVGAAAKRVRTDELDSLDKSKTTSTEKNSEREKAQEPQETTTANASKEPRRRVDIDSMFVSGPGAEIIDEDEIDPDDSFDAYFHGSRSIGSTTSTTATSLPASDSILTKDLESRPTSSSSLQKDSSPPFVFDIDDDEDEDRVVVTKKHKPRRIDDDDDDEDDDEDEKKDVGDKPDEHSNDNDKEIEENDKPTSPASKNDSVPFEISDTEPADDFEESALAMAEDMGF</sequence>
<feature type="compositionally biased region" description="Basic and acidic residues" evidence="1">
    <location>
        <begin position="421"/>
        <end position="436"/>
    </location>
</feature>
<dbReference type="InterPro" id="IPR012923">
    <property type="entry name" value="Csm3"/>
</dbReference>
<evidence type="ECO:0000256" key="1">
    <source>
        <dbReference type="SAM" id="MobiDB-lite"/>
    </source>
</evidence>
<feature type="region of interest" description="Disordered" evidence="1">
    <location>
        <begin position="338"/>
        <end position="481"/>
    </location>
</feature>
<proteinExistence type="predicted"/>
<dbReference type="GO" id="GO:0006974">
    <property type="term" value="P:DNA damage response"/>
    <property type="evidence" value="ECO:0007669"/>
    <property type="project" value="InterPro"/>
</dbReference>
<feature type="compositionally biased region" description="Polar residues" evidence="1">
    <location>
        <begin position="18"/>
        <end position="29"/>
    </location>
</feature>
<feature type="region of interest" description="Disordered" evidence="1">
    <location>
        <begin position="267"/>
        <end position="313"/>
    </location>
</feature>